<name>A0ABN8ZAT7_RANTA</name>
<feature type="region of interest" description="Disordered" evidence="1">
    <location>
        <begin position="1"/>
        <end position="72"/>
    </location>
</feature>
<feature type="compositionally biased region" description="Gly residues" evidence="1">
    <location>
        <begin position="52"/>
        <end position="70"/>
    </location>
</feature>
<reference evidence="2" key="1">
    <citation type="submission" date="2023-04" db="EMBL/GenBank/DDBJ databases">
        <authorList>
            <consortium name="ELIXIR-Norway"/>
        </authorList>
    </citation>
    <scope>NUCLEOTIDE SEQUENCE [LARGE SCALE GENOMIC DNA]</scope>
</reference>
<evidence type="ECO:0000256" key="1">
    <source>
        <dbReference type="SAM" id="MobiDB-lite"/>
    </source>
</evidence>
<evidence type="ECO:0000313" key="3">
    <source>
        <dbReference type="Proteomes" id="UP001176941"/>
    </source>
</evidence>
<proteinExistence type="predicted"/>
<keyword evidence="3" id="KW-1185">Reference proteome</keyword>
<gene>
    <name evidence="2" type="ORF">MRATA1EN1_LOCUS19977</name>
</gene>
<dbReference type="EMBL" id="OX459966">
    <property type="protein sequence ID" value="CAI9171015.1"/>
    <property type="molecule type" value="Genomic_DNA"/>
</dbReference>
<organism evidence="2 3">
    <name type="scientific">Rangifer tarandus platyrhynchus</name>
    <name type="common">Svalbard reindeer</name>
    <dbReference type="NCBI Taxonomy" id="3082113"/>
    <lineage>
        <taxon>Eukaryota</taxon>
        <taxon>Metazoa</taxon>
        <taxon>Chordata</taxon>
        <taxon>Craniata</taxon>
        <taxon>Vertebrata</taxon>
        <taxon>Euteleostomi</taxon>
        <taxon>Mammalia</taxon>
        <taxon>Eutheria</taxon>
        <taxon>Laurasiatheria</taxon>
        <taxon>Artiodactyla</taxon>
        <taxon>Ruminantia</taxon>
        <taxon>Pecora</taxon>
        <taxon>Cervidae</taxon>
        <taxon>Odocoileinae</taxon>
        <taxon>Rangifer</taxon>
    </lineage>
</organism>
<dbReference type="Proteomes" id="UP001176941">
    <property type="component" value="Chromosome 30"/>
</dbReference>
<evidence type="ECO:0000313" key="2">
    <source>
        <dbReference type="EMBL" id="CAI9171015.1"/>
    </source>
</evidence>
<protein>
    <submittedName>
        <fullName evidence="2">Uncharacterized protein</fullName>
    </submittedName>
</protein>
<accession>A0ABN8ZAT7</accession>
<sequence length="128" mass="13227">MHWARKGPSPSPDCKSRLLGNGLGPGGGREEEKPRAFVLPRRPGCGPAREIGSGGRQDGSRGTGSGGAGGRARSRICVRLAAELSSHQPVRGTTGRASGERAYTISSPAPASSIFPGLAWSFLADVFE</sequence>